<dbReference type="Gene3D" id="2.160.20.120">
    <property type="match status" value="1"/>
</dbReference>
<dbReference type="Proteomes" id="UP000466848">
    <property type="component" value="Chromosome"/>
</dbReference>
<dbReference type="Pfam" id="PF13349">
    <property type="entry name" value="DUF4097"/>
    <property type="match status" value="1"/>
</dbReference>
<dbReference type="RefSeq" id="WP_163065642.1">
    <property type="nucleotide sequence ID" value="NZ_CP048649.1"/>
</dbReference>
<accession>A0A858BUB0</accession>
<reference evidence="2 3" key="1">
    <citation type="submission" date="2020-02" db="EMBL/GenBank/DDBJ databases">
        <authorList>
            <person name="Kim Y.B."/>
            <person name="Roh S.W."/>
        </authorList>
    </citation>
    <scope>NUCLEOTIDE SEQUENCE [LARGE SCALE GENOMIC DNA]</scope>
    <source>
        <strain evidence="2 3">DSM 103574</strain>
    </source>
</reference>
<gene>
    <name evidence="2" type="ORF">Ami103574_05340</name>
</gene>
<dbReference type="InterPro" id="IPR025164">
    <property type="entry name" value="Toastrack_DUF4097"/>
</dbReference>
<dbReference type="AlphaFoldDB" id="A0A858BUB0"/>
<evidence type="ECO:0000313" key="2">
    <source>
        <dbReference type="EMBL" id="QIB68779.1"/>
    </source>
</evidence>
<sequence length="301" mass="32107">MNKKIKICIMVCTCLIVVGGCLAGIGLMLGATGSVDMNRFAFHLGGGDTPFSIGAEEADHLYKLSGEVVTDSKEISQPIQVIKTNIGLGGVKIVASDKSEVVYTYDKGLGKPDINVSDGTLTIEDKFGKQHINFSKKMKNKNGIEYIICCPEGTTLQLVQVENSLGYIDISGIKTETLDLKLSAGEVKLADVEAGDLKADVTLGDLKTENLRTEALDLNCDAGDITAAGTLKGKSNFTADLGDIEIKTTLKKEEYSFDLDTQLGDVTVEGNQSGRSSLTDNSAENYLKVKTTAGDISIDFD</sequence>
<protein>
    <submittedName>
        <fullName evidence="2">DUF4097 domain-containing protein</fullName>
    </submittedName>
</protein>
<feature type="domain" description="DUF4097" evidence="1">
    <location>
        <begin position="92"/>
        <end position="273"/>
    </location>
</feature>
<organism evidence="2 3">
    <name type="scientific">Aminipila butyrica</name>
    <dbReference type="NCBI Taxonomy" id="433296"/>
    <lineage>
        <taxon>Bacteria</taxon>
        <taxon>Bacillati</taxon>
        <taxon>Bacillota</taxon>
        <taxon>Clostridia</taxon>
        <taxon>Peptostreptococcales</taxon>
        <taxon>Anaerovoracaceae</taxon>
        <taxon>Aminipila</taxon>
    </lineage>
</organism>
<dbReference type="KEGG" id="abut:Ami103574_05340"/>
<dbReference type="PROSITE" id="PS51257">
    <property type="entry name" value="PROKAR_LIPOPROTEIN"/>
    <property type="match status" value="1"/>
</dbReference>
<keyword evidence="3" id="KW-1185">Reference proteome</keyword>
<evidence type="ECO:0000313" key="3">
    <source>
        <dbReference type="Proteomes" id="UP000466848"/>
    </source>
</evidence>
<dbReference type="EMBL" id="CP048649">
    <property type="protein sequence ID" value="QIB68779.1"/>
    <property type="molecule type" value="Genomic_DNA"/>
</dbReference>
<name>A0A858BUB0_9FIRM</name>
<evidence type="ECO:0000259" key="1">
    <source>
        <dbReference type="Pfam" id="PF13349"/>
    </source>
</evidence>
<proteinExistence type="predicted"/>